<dbReference type="Gene3D" id="3.90.870.10">
    <property type="entry name" value="DHBP synthase"/>
    <property type="match status" value="1"/>
</dbReference>
<sequence length="190" mass="21138">MEIFDQDLIISLAVLRSGGNILYPTDTIWGLGCDATNEKAVRKIFELKQRPVHKSMVILMAEVRSILQYVAHPHPNLATILDDFDSPTTVIYEGALNLAPSVINEDGSVAIRLVKDQFCRHLIKRLRKPIVSTSANLSGEPAPVNFAAISPTVKAAATYIVRHRQYEKQPAMPSRIVKIRPDGSLEIIRE</sequence>
<evidence type="ECO:0000256" key="3">
    <source>
        <dbReference type="ARBA" id="ARBA00012584"/>
    </source>
</evidence>
<dbReference type="PROSITE" id="PS51163">
    <property type="entry name" value="YRDC"/>
    <property type="match status" value="1"/>
</dbReference>
<evidence type="ECO:0000256" key="5">
    <source>
        <dbReference type="ARBA" id="ARBA00022679"/>
    </source>
</evidence>
<evidence type="ECO:0000256" key="9">
    <source>
        <dbReference type="ARBA" id="ARBA00022840"/>
    </source>
</evidence>
<keyword evidence="8" id="KW-0547">Nucleotide-binding</keyword>
<dbReference type="GO" id="GO:0003725">
    <property type="term" value="F:double-stranded RNA binding"/>
    <property type="evidence" value="ECO:0007669"/>
    <property type="project" value="InterPro"/>
</dbReference>
<evidence type="ECO:0000256" key="11">
    <source>
        <dbReference type="ARBA" id="ARBA00048366"/>
    </source>
</evidence>
<proteinExistence type="inferred from homology"/>
<dbReference type="PANTHER" id="PTHR17490">
    <property type="entry name" value="SUA5"/>
    <property type="match status" value="1"/>
</dbReference>
<dbReference type="GO" id="GO:0005737">
    <property type="term" value="C:cytoplasm"/>
    <property type="evidence" value="ECO:0007669"/>
    <property type="project" value="UniProtKB-SubCell"/>
</dbReference>
<dbReference type="GO" id="GO:0000049">
    <property type="term" value="F:tRNA binding"/>
    <property type="evidence" value="ECO:0007669"/>
    <property type="project" value="TreeGrafter"/>
</dbReference>
<gene>
    <name evidence="13" type="ORF">GA0116948_109165</name>
</gene>
<dbReference type="SUPFAM" id="SSF55821">
    <property type="entry name" value="YrdC/RibB"/>
    <property type="match status" value="1"/>
</dbReference>
<keyword evidence="14" id="KW-1185">Reference proteome</keyword>
<dbReference type="InterPro" id="IPR050156">
    <property type="entry name" value="TC-AMP_synthase_SUA5"/>
</dbReference>
<evidence type="ECO:0000256" key="6">
    <source>
        <dbReference type="ARBA" id="ARBA00022694"/>
    </source>
</evidence>
<evidence type="ECO:0000256" key="2">
    <source>
        <dbReference type="ARBA" id="ARBA00007663"/>
    </source>
</evidence>
<evidence type="ECO:0000256" key="10">
    <source>
        <dbReference type="ARBA" id="ARBA00029774"/>
    </source>
</evidence>
<keyword evidence="4" id="KW-0963">Cytoplasm</keyword>
<evidence type="ECO:0000313" key="14">
    <source>
        <dbReference type="Proteomes" id="UP000242818"/>
    </source>
</evidence>
<keyword evidence="7" id="KW-0548">Nucleotidyltransferase</keyword>
<keyword evidence="9" id="KW-0067">ATP-binding</keyword>
<comment type="catalytic activity">
    <reaction evidence="11">
        <text>L-threonine + hydrogencarbonate + ATP = L-threonylcarbamoyladenylate + diphosphate + H2O</text>
        <dbReference type="Rhea" id="RHEA:36407"/>
        <dbReference type="ChEBI" id="CHEBI:15377"/>
        <dbReference type="ChEBI" id="CHEBI:17544"/>
        <dbReference type="ChEBI" id="CHEBI:30616"/>
        <dbReference type="ChEBI" id="CHEBI:33019"/>
        <dbReference type="ChEBI" id="CHEBI:57926"/>
        <dbReference type="ChEBI" id="CHEBI:73682"/>
        <dbReference type="EC" id="2.7.7.87"/>
    </reaction>
</comment>
<dbReference type="EC" id="2.7.7.87" evidence="3"/>
<dbReference type="EMBL" id="FMAR01000009">
    <property type="protein sequence ID" value="SCC46564.1"/>
    <property type="molecule type" value="Genomic_DNA"/>
</dbReference>
<dbReference type="GO" id="GO:0006450">
    <property type="term" value="P:regulation of translational fidelity"/>
    <property type="evidence" value="ECO:0007669"/>
    <property type="project" value="TreeGrafter"/>
</dbReference>
<evidence type="ECO:0000256" key="7">
    <source>
        <dbReference type="ARBA" id="ARBA00022695"/>
    </source>
</evidence>
<evidence type="ECO:0000313" key="13">
    <source>
        <dbReference type="EMBL" id="SCC46564.1"/>
    </source>
</evidence>
<dbReference type="GO" id="GO:0008033">
    <property type="term" value="P:tRNA processing"/>
    <property type="evidence" value="ECO:0007669"/>
    <property type="project" value="UniProtKB-KW"/>
</dbReference>
<dbReference type="InterPro" id="IPR006070">
    <property type="entry name" value="Sua5-like_dom"/>
</dbReference>
<evidence type="ECO:0000259" key="12">
    <source>
        <dbReference type="PROSITE" id="PS51163"/>
    </source>
</evidence>
<keyword evidence="5" id="KW-0808">Transferase</keyword>
<dbReference type="GO" id="GO:0061710">
    <property type="term" value="F:L-threonylcarbamoyladenylate synthase"/>
    <property type="evidence" value="ECO:0007669"/>
    <property type="project" value="UniProtKB-EC"/>
</dbReference>
<dbReference type="AlphaFoldDB" id="A0A1C4ESI1"/>
<evidence type="ECO:0000256" key="1">
    <source>
        <dbReference type="ARBA" id="ARBA00004496"/>
    </source>
</evidence>
<dbReference type="PANTHER" id="PTHR17490:SF16">
    <property type="entry name" value="THREONYLCARBAMOYL-AMP SYNTHASE"/>
    <property type="match status" value="1"/>
</dbReference>
<dbReference type="Proteomes" id="UP000242818">
    <property type="component" value="Unassembled WGS sequence"/>
</dbReference>
<name>A0A1C4ESI1_9BACT</name>
<comment type="similarity">
    <text evidence="2">Belongs to the SUA5 family.</text>
</comment>
<dbReference type="RefSeq" id="WP_089713230.1">
    <property type="nucleotide sequence ID" value="NZ_FMAR01000009.1"/>
</dbReference>
<dbReference type="STRING" id="1335309.GA0116948_109165"/>
<keyword evidence="6" id="KW-0819">tRNA processing</keyword>
<evidence type="ECO:0000256" key="4">
    <source>
        <dbReference type="ARBA" id="ARBA00022490"/>
    </source>
</evidence>
<reference evidence="13 14" key="1">
    <citation type="submission" date="2016-08" db="EMBL/GenBank/DDBJ databases">
        <authorList>
            <person name="Seilhamer J.J."/>
        </authorList>
    </citation>
    <scope>NUCLEOTIDE SEQUENCE [LARGE SCALE GENOMIC DNA]</scope>
    <source>
        <strain evidence="13 14">A37T2</strain>
    </source>
</reference>
<dbReference type="GO" id="GO:0005524">
    <property type="term" value="F:ATP binding"/>
    <property type="evidence" value="ECO:0007669"/>
    <property type="project" value="UniProtKB-KW"/>
</dbReference>
<dbReference type="InterPro" id="IPR017945">
    <property type="entry name" value="DHBP_synth_RibB-like_a/b_dom"/>
</dbReference>
<protein>
    <recommendedName>
        <fullName evidence="10">L-threonylcarbamoyladenylate synthase</fullName>
        <ecNumber evidence="3">2.7.7.87</ecNumber>
    </recommendedName>
    <alternativeName>
        <fullName evidence="10">L-threonylcarbamoyladenylate synthase</fullName>
    </alternativeName>
</protein>
<organism evidence="13 14">
    <name type="scientific">Chitinophaga costaii</name>
    <dbReference type="NCBI Taxonomy" id="1335309"/>
    <lineage>
        <taxon>Bacteria</taxon>
        <taxon>Pseudomonadati</taxon>
        <taxon>Bacteroidota</taxon>
        <taxon>Chitinophagia</taxon>
        <taxon>Chitinophagales</taxon>
        <taxon>Chitinophagaceae</taxon>
        <taxon>Chitinophaga</taxon>
    </lineage>
</organism>
<accession>A0A1C4ESI1</accession>
<comment type="subcellular location">
    <subcellularLocation>
        <location evidence="1">Cytoplasm</location>
    </subcellularLocation>
</comment>
<feature type="domain" description="YrdC-like" evidence="12">
    <location>
        <begin position="5"/>
        <end position="190"/>
    </location>
</feature>
<dbReference type="Pfam" id="PF01300">
    <property type="entry name" value="Sua5_yciO_yrdC"/>
    <property type="match status" value="1"/>
</dbReference>
<evidence type="ECO:0000256" key="8">
    <source>
        <dbReference type="ARBA" id="ARBA00022741"/>
    </source>
</evidence>
<dbReference type="OrthoDB" id="9814580at2"/>